<proteinExistence type="predicted"/>
<name>A0A4R2PAM5_9BACL</name>
<protein>
    <submittedName>
        <fullName evidence="2">Nuclease-like protein</fullName>
    </submittedName>
</protein>
<sequence>MIVKEFSIPVIILCLEAIFRRLPKGHPLKLKIEEELTYYRSGYSGEKSMTYYLNLLKDSRYYILRGIRLNNDIGLFYQMDILLLSPFFIHIIEVKNHSGTIYFDKHFNQMIRISGGSEKRFANPLAQVNRQLLQYKHWVKKNGFPIMPIETTVVMSHPKVILKTDPENKHILTKVILAENFLDRIQELEEKHHRCMIDTECVNKMSTKLIKDHNPWQPDPLALYGLAGKDIIGGVICPECGRIPMDREFRNWVCPRCQATSKNAHEQAIMDYLLIHGTITNQQCCDFLSISSRNIAYKLLKSMNLPFTGSGKGRVYHLPHPKSKWWESFS</sequence>
<evidence type="ECO:0000313" key="3">
    <source>
        <dbReference type="Proteomes" id="UP000295416"/>
    </source>
</evidence>
<gene>
    <name evidence="2" type="ORF">EV207_103219</name>
</gene>
<evidence type="ECO:0000259" key="1">
    <source>
        <dbReference type="PROSITE" id="PS50965"/>
    </source>
</evidence>
<organism evidence="2 3">
    <name type="scientific">Scopulibacillus darangshiensis</name>
    <dbReference type="NCBI Taxonomy" id="442528"/>
    <lineage>
        <taxon>Bacteria</taxon>
        <taxon>Bacillati</taxon>
        <taxon>Bacillota</taxon>
        <taxon>Bacilli</taxon>
        <taxon>Bacillales</taxon>
        <taxon>Sporolactobacillaceae</taxon>
        <taxon>Scopulibacillus</taxon>
    </lineage>
</organism>
<dbReference type="OrthoDB" id="569879at2"/>
<feature type="domain" description="NERD" evidence="1">
    <location>
        <begin position="41"/>
        <end position="158"/>
    </location>
</feature>
<comment type="caution">
    <text evidence="2">The sequence shown here is derived from an EMBL/GenBank/DDBJ whole genome shotgun (WGS) entry which is preliminary data.</text>
</comment>
<dbReference type="Proteomes" id="UP000295416">
    <property type="component" value="Unassembled WGS sequence"/>
</dbReference>
<keyword evidence="3" id="KW-1185">Reference proteome</keyword>
<dbReference type="Pfam" id="PF08378">
    <property type="entry name" value="NERD"/>
    <property type="match status" value="1"/>
</dbReference>
<dbReference type="AlphaFoldDB" id="A0A4R2PAM5"/>
<reference evidence="2 3" key="1">
    <citation type="submission" date="2019-03" db="EMBL/GenBank/DDBJ databases">
        <title>Genomic Encyclopedia of Type Strains, Phase IV (KMG-IV): sequencing the most valuable type-strain genomes for metagenomic binning, comparative biology and taxonomic classification.</title>
        <authorList>
            <person name="Goeker M."/>
        </authorList>
    </citation>
    <scope>NUCLEOTIDE SEQUENCE [LARGE SCALE GENOMIC DNA]</scope>
    <source>
        <strain evidence="2 3">DSM 19377</strain>
    </source>
</reference>
<dbReference type="EMBL" id="SLXK01000003">
    <property type="protein sequence ID" value="TCP31334.1"/>
    <property type="molecule type" value="Genomic_DNA"/>
</dbReference>
<accession>A0A4R2PAM5</accession>
<evidence type="ECO:0000313" key="2">
    <source>
        <dbReference type="EMBL" id="TCP31334.1"/>
    </source>
</evidence>
<dbReference type="InterPro" id="IPR011528">
    <property type="entry name" value="NERD"/>
</dbReference>
<dbReference type="PROSITE" id="PS50965">
    <property type="entry name" value="NERD"/>
    <property type="match status" value="1"/>
</dbReference>
<dbReference type="RefSeq" id="WP_132743975.1">
    <property type="nucleotide sequence ID" value="NZ_SLXK01000003.1"/>
</dbReference>